<dbReference type="PROSITE" id="PS51379">
    <property type="entry name" value="4FE4S_FER_2"/>
    <property type="match status" value="1"/>
</dbReference>
<evidence type="ECO:0000256" key="2">
    <source>
        <dbReference type="ARBA" id="ARBA00022490"/>
    </source>
</evidence>
<reference evidence="10" key="2">
    <citation type="submission" date="2014-09" db="EMBL/GenBank/DDBJ databases">
        <title>Criblamydia sequanensis harbors a mega-plasmid encoding arsenite resistance.</title>
        <authorList>
            <person name="Bertelli C."/>
            <person name="Goesmann A."/>
            <person name="Greub G."/>
        </authorList>
    </citation>
    <scope>NUCLEOTIDE SEQUENCE [LARGE SCALE GENOMIC DNA]</scope>
    <source>
        <strain evidence="10">CRIB-18</strain>
    </source>
</reference>
<dbReference type="InterPro" id="IPR004453">
    <property type="entry name" value="QueG"/>
</dbReference>
<dbReference type="AlphaFoldDB" id="A0A090D236"/>
<keyword evidence="2" id="KW-0963">Cytoplasm</keyword>
<feature type="domain" description="4Fe-4S ferredoxin-type" evidence="9">
    <location>
        <begin position="174"/>
        <end position="204"/>
    </location>
</feature>
<proteinExistence type="predicted"/>
<evidence type="ECO:0000256" key="1">
    <source>
        <dbReference type="ARBA" id="ARBA00022485"/>
    </source>
</evidence>
<dbReference type="Pfam" id="PF08331">
    <property type="entry name" value="QueG_DUF1730"/>
    <property type="match status" value="1"/>
</dbReference>
<dbReference type="GO" id="GO:0051539">
    <property type="term" value="F:4 iron, 4 sulfur cluster binding"/>
    <property type="evidence" value="ECO:0007669"/>
    <property type="project" value="UniProtKB-KW"/>
</dbReference>
<evidence type="ECO:0000313" key="10">
    <source>
        <dbReference type="EMBL" id="CDR34038.1"/>
    </source>
</evidence>
<dbReference type="NCBIfam" id="TIGR00276">
    <property type="entry name" value="tRNA epoxyqueuosine(34) reductase QueG"/>
    <property type="match status" value="1"/>
</dbReference>
<evidence type="ECO:0000256" key="3">
    <source>
        <dbReference type="ARBA" id="ARBA00022694"/>
    </source>
</evidence>
<dbReference type="PANTHER" id="PTHR30002">
    <property type="entry name" value="EPOXYQUEUOSINE REDUCTASE"/>
    <property type="match status" value="1"/>
</dbReference>
<dbReference type="InterPro" id="IPR013542">
    <property type="entry name" value="QueG_DUF1730"/>
</dbReference>
<evidence type="ECO:0000259" key="9">
    <source>
        <dbReference type="PROSITE" id="PS51379"/>
    </source>
</evidence>
<keyword evidence="8" id="KW-0411">Iron-sulfur</keyword>
<evidence type="ECO:0000256" key="4">
    <source>
        <dbReference type="ARBA" id="ARBA00022723"/>
    </source>
</evidence>
<dbReference type="Pfam" id="PF13484">
    <property type="entry name" value="Fer4_16"/>
    <property type="match status" value="1"/>
</dbReference>
<accession>A0A090D236</accession>
<dbReference type="SUPFAM" id="SSF46548">
    <property type="entry name" value="alpha-helical ferredoxin"/>
    <property type="match status" value="1"/>
</dbReference>
<reference evidence="10" key="1">
    <citation type="submission" date="2013-12" db="EMBL/GenBank/DDBJ databases">
        <authorList>
            <person name="Linke B."/>
        </authorList>
    </citation>
    <scope>NUCLEOTIDE SEQUENCE [LARGE SCALE GENOMIC DNA]</scope>
    <source>
        <strain evidence="10">CRIB-18</strain>
    </source>
</reference>
<keyword evidence="3" id="KW-0819">tRNA processing</keyword>
<dbReference type="GO" id="GO:0046872">
    <property type="term" value="F:metal ion binding"/>
    <property type="evidence" value="ECO:0007669"/>
    <property type="project" value="UniProtKB-KW"/>
</dbReference>
<dbReference type="OrthoDB" id="9784571at2"/>
<dbReference type="InterPro" id="IPR017896">
    <property type="entry name" value="4Fe4S_Fe-S-bd"/>
</dbReference>
<evidence type="ECO:0000256" key="6">
    <source>
        <dbReference type="ARBA" id="ARBA00023002"/>
    </source>
</evidence>
<name>A0A090D236_9BACT</name>
<gene>
    <name evidence="10" type="ORF">CSEC_1217</name>
</gene>
<keyword evidence="11" id="KW-1185">Reference proteome</keyword>
<dbReference type="PANTHER" id="PTHR30002:SF4">
    <property type="entry name" value="EPOXYQUEUOSINE REDUCTASE"/>
    <property type="match status" value="1"/>
</dbReference>
<evidence type="ECO:0000256" key="7">
    <source>
        <dbReference type="ARBA" id="ARBA00023004"/>
    </source>
</evidence>
<keyword evidence="5" id="KW-0671">Queuosine biosynthesis</keyword>
<dbReference type="GO" id="GO:0052693">
    <property type="term" value="F:epoxyqueuosine reductase activity"/>
    <property type="evidence" value="ECO:0007669"/>
    <property type="project" value="TreeGrafter"/>
</dbReference>
<dbReference type="Gene3D" id="3.30.70.20">
    <property type="match status" value="1"/>
</dbReference>
<comment type="caution">
    <text evidence="10">The sequence shown here is derived from an EMBL/GenBank/DDBJ whole genome shotgun (WGS) entry which is preliminary data.</text>
</comment>
<dbReference type="InterPro" id="IPR017900">
    <property type="entry name" value="4Fe4S_Fe_S_CS"/>
</dbReference>
<keyword evidence="7" id="KW-0408">Iron</keyword>
<dbReference type="eggNOG" id="COG1600">
    <property type="taxonomic scope" value="Bacteria"/>
</dbReference>
<dbReference type="EMBL" id="CCEJ010000005">
    <property type="protein sequence ID" value="CDR34038.1"/>
    <property type="molecule type" value="Genomic_DNA"/>
</dbReference>
<keyword evidence="1" id="KW-0004">4Fe-4S</keyword>
<organism evidence="10 11">
    <name type="scientific">Candidatus Criblamydia sequanensis CRIB-18</name>
    <dbReference type="NCBI Taxonomy" id="1437425"/>
    <lineage>
        <taxon>Bacteria</taxon>
        <taxon>Pseudomonadati</taxon>
        <taxon>Chlamydiota</taxon>
        <taxon>Chlamydiia</taxon>
        <taxon>Parachlamydiales</taxon>
        <taxon>Candidatus Criblamydiaceae</taxon>
        <taxon>Candidatus Criblamydia</taxon>
    </lineage>
</organism>
<dbReference type="RefSeq" id="WP_053331841.1">
    <property type="nucleotide sequence ID" value="NZ_CCEJ010000005.1"/>
</dbReference>
<sequence length="314" mass="34897">MDVALDEIVAKAKELGFDDAKVTEPTVPEEDILAYFSWLDEGLQADLHYMENKIRVEPKNLLPGAKSAIFFASYYKQPKEDFKPGIGVIASYARGKDYHNIHRKRLKQFIFWLDTKTLNTASFKAFSDSTPILEKALAQKAGLGFMGKNTLLIHRKLGTFFLLSGILTTLDLPKSVSLPRMPRCGSCNRCIDACPTGALKPYKLDAAKCLSNILIESDGPVSETIKSKNPGYVFGCDICQDVCPHNARKKPSTHPDFSGESGFGSYLDEDTLSKIENNPELLFGTPLKRRGFKGLRENAKSLPWKLESNEGLNP</sequence>
<evidence type="ECO:0000256" key="8">
    <source>
        <dbReference type="ARBA" id="ARBA00023014"/>
    </source>
</evidence>
<protein>
    <recommendedName>
        <fullName evidence="9">4Fe-4S ferredoxin-type domain-containing protein</fullName>
    </recommendedName>
</protein>
<dbReference type="STRING" id="1437425.CSEC_1217"/>
<keyword evidence="6" id="KW-0560">Oxidoreductase</keyword>
<evidence type="ECO:0000313" key="11">
    <source>
        <dbReference type="Proteomes" id="UP000031552"/>
    </source>
</evidence>
<dbReference type="PROSITE" id="PS00198">
    <property type="entry name" value="4FE4S_FER_1"/>
    <property type="match status" value="1"/>
</dbReference>
<dbReference type="Proteomes" id="UP000031552">
    <property type="component" value="Unassembled WGS sequence"/>
</dbReference>
<keyword evidence="4" id="KW-0479">Metal-binding</keyword>
<dbReference type="GO" id="GO:0008616">
    <property type="term" value="P:tRNA queuosine(34) biosynthetic process"/>
    <property type="evidence" value="ECO:0007669"/>
    <property type="project" value="UniProtKB-KW"/>
</dbReference>
<evidence type="ECO:0000256" key="5">
    <source>
        <dbReference type="ARBA" id="ARBA00022785"/>
    </source>
</evidence>